<evidence type="ECO:0000313" key="1">
    <source>
        <dbReference type="EMBL" id="MVQ31370.1"/>
    </source>
</evidence>
<sequence length="123" mass="13809">MDIPADELQGIRHLHAETLRQCEALSRIVLCAGQGAPLAFTRRNLVAVLNWFDGADLGRREGADLATRHGSPRWLWSRLRRRLLDATSMEVDDHILQDTEAFIQATRAQVQAESEALEELAHA</sequence>
<protein>
    <submittedName>
        <fullName evidence="1">Uncharacterized protein</fullName>
    </submittedName>
</protein>
<name>A0A6N8IZA3_9BURK</name>
<organism evidence="1 2">
    <name type="scientific">Ramlibacter pinisoli</name>
    <dbReference type="NCBI Taxonomy" id="2682844"/>
    <lineage>
        <taxon>Bacteria</taxon>
        <taxon>Pseudomonadati</taxon>
        <taxon>Pseudomonadota</taxon>
        <taxon>Betaproteobacteria</taxon>
        <taxon>Burkholderiales</taxon>
        <taxon>Comamonadaceae</taxon>
        <taxon>Ramlibacter</taxon>
    </lineage>
</organism>
<dbReference type="AlphaFoldDB" id="A0A6N8IZA3"/>
<dbReference type="Proteomes" id="UP000469385">
    <property type="component" value="Unassembled WGS sequence"/>
</dbReference>
<reference evidence="1 2" key="1">
    <citation type="submission" date="2019-12" db="EMBL/GenBank/DDBJ databases">
        <authorList>
            <person name="Huq M.A."/>
        </authorList>
    </citation>
    <scope>NUCLEOTIDE SEQUENCE [LARGE SCALE GENOMIC DNA]</scope>
    <source>
        <strain evidence="1 2">MAH-25</strain>
    </source>
</reference>
<dbReference type="RefSeq" id="WP_157399426.1">
    <property type="nucleotide sequence ID" value="NZ_WSEL01000009.1"/>
</dbReference>
<evidence type="ECO:0000313" key="2">
    <source>
        <dbReference type="Proteomes" id="UP000469385"/>
    </source>
</evidence>
<gene>
    <name evidence="1" type="ORF">GON04_18075</name>
</gene>
<accession>A0A6N8IZA3</accession>
<keyword evidence="2" id="KW-1185">Reference proteome</keyword>
<comment type="caution">
    <text evidence="1">The sequence shown here is derived from an EMBL/GenBank/DDBJ whole genome shotgun (WGS) entry which is preliminary data.</text>
</comment>
<dbReference type="EMBL" id="WSEL01000009">
    <property type="protein sequence ID" value="MVQ31370.1"/>
    <property type="molecule type" value="Genomic_DNA"/>
</dbReference>
<proteinExistence type="predicted"/>